<evidence type="ECO:0000313" key="3">
    <source>
        <dbReference type="EMBL" id="ADJ23438.1"/>
    </source>
</evidence>
<dbReference type="Proteomes" id="UP000002033">
    <property type="component" value="Chromosome"/>
</dbReference>
<dbReference type="InterPro" id="IPR008207">
    <property type="entry name" value="Sig_transdc_His_kin_Hpt_dom"/>
</dbReference>
<evidence type="ECO:0000313" key="4">
    <source>
        <dbReference type="Proteomes" id="UP000002033"/>
    </source>
</evidence>
<dbReference type="CDD" id="cd00088">
    <property type="entry name" value="HPT"/>
    <property type="match status" value="1"/>
</dbReference>
<evidence type="ECO:0000256" key="1">
    <source>
        <dbReference type="ARBA" id="ARBA00023012"/>
    </source>
</evidence>
<dbReference type="GO" id="GO:0004672">
    <property type="term" value="F:protein kinase activity"/>
    <property type="evidence" value="ECO:0007669"/>
    <property type="project" value="UniProtKB-ARBA"/>
</dbReference>
<dbReference type="Gene3D" id="1.20.120.160">
    <property type="entry name" value="HPT domain"/>
    <property type="match status" value="1"/>
</dbReference>
<dbReference type="EMBL" id="CP002083">
    <property type="protein sequence ID" value="ADJ23438.1"/>
    <property type="molecule type" value="Genomic_DNA"/>
</dbReference>
<dbReference type="InterPro" id="IPR036641">
    <property type="entry name" value="HPT_dom_sf"/>
</dbReference>
<dbReference type="STRING" id="582899.Hden_1631"/>
<gene>
    <name evidence="3" type="ordered locus">Hden_1631</name>
</gene>
<dbReference type="Pfam" id="PF01627">
    <property type="entry name" value="Hpt"/>
    <property type="match status" value="1"/>
</dbReference>
<dbReference type="AlphaFoldDB" id="D8JYI6"/>
<keyword evidence="1" id="KW-0902">Two-component regulatory system</keyword>
<dbReference type="RefSeq" id="WP_013215597.1">
    <property type="nucleotide sequence ID" value="NC_014313.1"/>
</dbReference>
<sequence length="134" mass="14421">MHRAPSPTTGPEAVPAFVEADARPSEPVDFQHLRRYTFGDQALEKEILTLFLGQLPETIATLRSATSQKEWKVAAHTLKGSCRAVGAFRLGDIAQEAERLDFGAVSEACADAILSIESGAAEAGAFIRSTYEIT</sequence>
<dbReference type="HOGENOM" id="CLU_155085_0_0_5"/>
<proteinExistence type="predicted"/>
<reference evidence="4" key="1">
    <citation type="journal article" date="2011" name="J. Bacteriol.">
        <title>Genome sequences of eight morphologically diverse alphaproteobacteria.</title>
        <authorList>
            <consortium name="US DOE Joint Genome Institute"/>
            <person name="Brown P.J."/>
            <person name="Kysela D.T."/>
            <person name="Buechlein A."/>
            <person name="Hemmerich C."/>
            <person name="Brun Y.V."/>
        </authorList>
    </citation>
    <scope>NUCLEOTIDE SEQUENCE [LARGE SCALE GENOMIC DNA]</scope>
    <source>
        <strain evidence="4">ATCC 51888 / DSM 1869 / NCIB 11706 / TK 0415</strain>
    </source>
</reference>
<dbReference type="GO" id="GO:0000160">
    <property type="term" value="P:phosphorelay signal transduction system"/>
    <property type="evidence" value="ECO:0007669"/>
    <property type="project" value="UniProtKB-KW"/>
</dbReference>
<dbReference type="OrthoDB" id="8454588at2"/>
<evidence type="ECO:0000259" key="2">
    <source>
        <dbReference type="Pfam" id="PF01627"/>
    </source>
</evidence>
<organism evidence="3 4">
    <name type="scientific">Hyphomicrobium denitrificans (strain ATCC 51888 / DSM 1869 / NCIMB 11706 / TK 0415)</name>
    <dbReference type="NCBI Taxonomy" id="582899"/>
    <lineage>
        <taxon>Bacteria</taxon>
        <taxon>Pseudomonadati</taxon>
        <taxon>Pseudomonadota</taxon>
        <taxon>Alphaproteobacteria</taxon>
        <taxon>Hyphomicrobiales</taxon>
        <taxon>Hyphomicrobiaceae</taxon>
        <taxon>Hyphomicrobium</taxon>
    </lineage>
</organism>
<protein>
    <submittedName>
        <fullName evidence="3">Hpt protein</fullName>
    </submittedName>
</protein>
<feature type="domain" description="HPt" evidence="2">
    <location>
        <begin position="46"/>
        <end position="100"/>
    </location>
</feature>
<dbReference type="SUPFAM" id="SSF47226">
    <property type="entry name" value="Histidine-containing phosphotransfer domain, HPT domain"/>
    <property type="match status" value="1"/>
</dbReference>
<accession>D8JYI6</accession>
<dbReference type="KEGG" id="hdn:Hden_1631"/>
<keyword evidence="4" id="KW-1185">Reference proteome</keyword>
<dbReference type="eggNOG" id="COG2198">
    <property type="taxonomic scope" value="Bacteria"/>
</dbReference>
<name>D8JYI6_HYPDA</name>